<name>A0ABW4BW83_9LACO</name>
<keyword evidence="4" id="KW-1185">Reference proteome</keyword>
<comment type="caution">
    <text evidence="3">The sequence shown here is derived from an EMBL/GenBank/DDBJ whole genome shotgun (WGS) entry which is preliminary data.</text>
</comment>
<evidence type="ECO:0000313" key="4">
    <source>
        <dbReference type="Proteomes" id="UP001597251"/>
    </source>
</evidence>
<accession>A0ABW4BW83</accession>
<proteinExistence type="predicted"/>
<organism evidence="3 4">
    <name type="scientific">Companilactobacillus keshanensis</name>
    <dbReference type="NCBI Taxonomy" id="2486003"/>
    <lineage>
        <taxon>Bacteria</taxon>
        <taxon>Bacillati</taxon>
        <taxon>Bacillota</taxon>
        <taxon>Bacilli</taxon>
        <taxon>Lactobacillales</taxon>
        <taxon>Lactobacillaceae</taxon>
        <taxon>Companilactobacillus</taxon>
    </lineage>
</organism>
<keyword evidence="1" id="KW-0732">Signal</keyword>
<evidence type="ECO:0000313" key="3">
    <source>
        <dbReference type="EMBL" id="MFD1419005.1"/>
    </source>
</evidence>
<feature type="domain" description="S-layer protein C-terminal" evidence="2">
    <location>
        <begin position="57"/>
        <end position="107"/>
    </location>
</feature>
<reference evidence="4" key="1">
    <citation type="journal article" date="2019" name="Int. J. Syst. Evol. Microbiol.">
        <title>The Global Catalogue of Microorganisms (GCM) 10K type strain sequencing project: providing services to taxonomists for standard genome sequencing and annotation.</title>
        <authorList>
            <consortium name="The Broad Institute Genomics Platform"/>
            <consortium name="The Broad Institute Genome Sequencing Center for Infectious Disease"/>
            <person name="Wu L."/>
            <person name="Ma J."/>
        </authorList>
    </citation>
    <scope>NUCLEOTIDE SEQUENCE [LARGE SCALE GENOMIC DNA]</scope>
    <source>
        <strain evidence="4">CCM 8936</strain>
    </source>
</reference>
<gene>
    <name evidence="3" type="ORF">ACFQ42_09630</name>
</gene>
<protein>
    <submittedName>
        <fullName evidence="3">SLAP domain-containing protein</fullName>
    </submittedName>
</protein>
<feature type="domain" description="S-layer protein C-terminal" evidence="2">
    <location>
        <begin position="130"/>
        <end position="172"/>
    </location>
</feature>
<dbReference type="EMBL" id="JBHTOI010000047">
    <property type="protein sequence ID" value="MFD1419005.1"/>
    <property type="molecule type" value="Genomic_DNA"/>
</dbReference>
<dbReference type="InterPro" id="IPR024968">
    <property type="entry name" value="SlpA_C_lactobacillus"/>
</dbReference>
<feature type="chain" id="PRO_5046990988" evidence="1">
    <location>
        <begin position="25"/>
        <end position="182"/>
    </location>
</feature>
<evidence type="ECO:0000259" key="2">
    <source>
        <dbReference type="Pfam" id="PF03217"/>
    </source>
</evidence>
<dbReference type="RefSeq" id="WP_125676187.1">
    <property type="nucleotide sequence ID" value="NZ_JBHTOI010000047.1"/>
</dbReference>
<dbReference type="Pfam" id="PF03217">
    <property type="entry name" value="SlpA"/>
    <property type="match status" value="2"/>
</dbReference>
<sequence>MKKYLMSSIVVLLALSTGVTIVQAADMATSNNSDYTITNEDGSTTTNTQDLDNFGVTVISNSAQLYNINGEKISASLNNGTSWKTDNERYIGNEVYYRVSSNGYVNSSDVYLYKPINDVIKAMGDKPVVLYNNQGQLIKNSNRALAPGSTWRTDRIITVDHVSYYRVSTNEFAVLSDVSFVE</sequence>
<evidence type="ECO:0000256" key="1">
    <source>
        <dbReference type="SAM" id="SignalP"/>
    </source>
</evidence>
<dbReference type="Proteomes" id="UP001597251">
    <property type="component" value="Unassembled WGS sequence"/>
</dbReference>
<feature type="signal peptide" evidence="1">
    <location>
        <begin position="1"/>
        <end position="24"/>
    </location>
</feature>